<protein>
    <submittedName>
        <fullName evidence="2">Uncharacterized protein</fullName>
    </submittedName>
</protein>
<feature type="transmembrane region" description="Helical" evidence="1">
    <location>
        <begin position="48"/>
        <end position="70"/>
    </location>
</feature>
<dbReference type="OrthoDB" id="9924536at2"/>
<keyword evidence="3" id="KW-1185">Reference proteome</keyword>
<comment type="caution">
    <text evidence="2">The sequence shown here is derived from an EMBL/GenBank/DDBJ whole genome shotgun (WGS) entry which is preliminary data.</text>
</comment>
<dbReference type="Proteomes" id="UP000237752">
    <property type="component" value="Unassembled WGS sequence"/>
</dbReference>
<dbReference type="RefSeq" id="WP_106348076.1">
    <property type="nucleotide sequence ID" value="NZ_PVUE01000003.1"/>
</dbReference>
<feature type="transmembrane region" description="Helical" evidence="1">
    <location>
        <begin position="76"/>
        <end position="96"/>
    </location>
</feature>
<accession>A0A2T1A3D9</accession>
<reference evidence="2 3" key="1">
    <citation type="submission" date="2018-03" db="EMBL/GenBank/DDBJ databases">
        <title>Genomic Encyclopedia of Archaeal and Bacterial Type Strains, Phase II (KMG-II): from individual species to whole genera.</title>
        <authorList>
            <person name="Goeker M."/>
        </authorList>
    </citation>
    <scope>NUCLEOTIDE SEQUENCE [LARGE SCALE GENOMIC DNA]</scope>
    <source>
        <strain evidence="2 3">DSM 100065</strain>
    </source>
</reference>
<dbReference type="AlphaFoldDB" id="A0A2T1A3D9"/>
<evidence type="ECO:0000313" key="3">
    <source>
        <dbReference type="Proteomes" id="UP000237752"/>
    </source>
</evidence>
<gene>
    <name evidence="2" type="ORF">CLV47_103163</name>
</gene>
<keyword evidence="1" id="KW-1133">Transmembrane helix</keyword>
<proteinExistence type="predicted"/>
<keyword evidence="1" id="KW-0812">Transmembrane</keyword>
<evidence type="ECO:0000256" key="1">
    <source>
        <dbReference type="SAM" id="Phobius"/>
    </source>
</evidence>
<dbReference type="EMBL" id="PVUE01000003">
    <property type="protein sequence ID" value="PRZ43106.1"/>
    <property type="molecule type" value="Genomic_DNA"/>
</dbReference>
<name>A0A2T1A3D9_9ACTN</name>
<feature type="transmembrane region" description="Helical" evidence="1">
    <location>
        <begin position="6"/>
        <end position="27"/>
    </location>
</feature>
<evidence type="ECO:0000313" key="2">
    <source>
        <dbReference type="EMBL" id="PRZ43106.1"/>
    </source>
</evidence>
<keyword evidence="1" id="KW-0472">Membrane</keyword>
<organism evidence="2 3">
    <name type="scientific">Antricoccus suffuscus</name>
    <dbReference type="NCBI Taxonomy" id="1629062"/>
    <lineage>
        <taxon>Bacteria</taxon>
        <taxon>Bacillati</taxon>
        <taxon>Actinomycetota</taxon>
        <taxon>Actinomycetes</taxon>
        <taxon>Geodermatophilales</taxon>
        <taxon>Antricoccaceae</taxon>
        <taxon>Antricoccus</taxon>
    </lineage>
</organism>
<sequence length="98" mass="10484">MSDSQAWYAVFAWLLVAACGYAAFIFGRFARASFERYPRGHIPTRTRVGVAISINGPLVGFVIGLIAAAITGYWLTSALGTFVGIVIVTGLGLYLAPR</sequence>